<dbReference type="InterPro" id="IPR001245">
    <property type="entry name" value="Ser-Thr/Tyr_kinase_cat_dom"/>
</dbReference>
<dbReference type="EC" id="2.7.11.1" evidence="2"/>
<evidence type="ECO:0000256" key="1">
    <source>
        <dbReference type="ARBA" id="ARBA00004370"/>
    </source>
</evidence>
<feature type="region of interest" description="Disordered" evidence="15">
    <location>
        <begin position="1102"/>
        <end position="1280"/>
    </location>
</feature>
<comment type="catalytic activity">
    <reaction evidence="12">
        <text>L-threonyl-[protein] + ATP = O-phospho-L-threonyl-[protein] + ADP + H(+)</text>
        <dbReference type="Rhea" id="RHEA:46608"/>
        <dbReference type="Rhea" id="RHEA-COMP:11060"/>
        <dbReference type="Rhea" id="RHEA-COMP:11605"/>
        <dbReference type="ChEBI" id="CHEBI:15378"/>
        <dbReference type="ChEBI" id="CHEBI:30013"/>
        <dbReference type="ChEBI" id="CHEBI:30616"/>
        <dbReference type="ChEBI" id="CHEBI:61977"/>
        <dbReference type="ChEBI" id="CHEBI:456216"/>
        <dbReference type="EC" id="2.7.11.1"/>
    </reaction>
</comment>
<dbReference type="Ensembl" id="ENSOTST00005152310.1">
    <property type="protein sequence ID" value="ENSOTSP00005120048.1"/>
    <property type="gene ID" value="ENSOTSG00005065511.1"/>
</dbReference>
<evidence type="ECO:0000256" key="10">
    <source>
        <dbReference type="ARBA" id="ARBA00022989"/>
    </source>
</evidence>
<feature type="compositionally biased region" description="Low complexity" evidence="15">
    <location>
        <begin position="1271"/>
        <end position="1280"/>
    </location>
</feature>
<dbReference type="InterPro" id="IPR000719">
    <property type="entry name" value="Prot_kinase_dom"/>
</dbReference>
<evidence type="ECO:0000259" key="16">
    <source>
        <dbReference type="PROSITE" id="PS50011"/>
    </source>
</evidence>
<evidence type="ECO:0000256" key="9">
    <source>
        <dbReference type="ARBA" id="ARBA00022840"/>
    </source>
</evidence>
<keyword evidence="10" id="KW-1133">Transmembrane helix</keyword>
<feature type="region of interest" description="Disordered" evidence="15">
    <location>
        <begin position="993"/>
        <end position="1029"/>
    </location>
</feature>
<feature type="region of interest" description="Disordered" evidence="15">
    <location>
        <begin position="1300"/>
        <end position="1351"/>
    </location>
</feature>
<dbReference type="Proteomes" id="UP000694402">
    <property type="component" value="Unassembled WGS sequence"/>
</dbReference>
<evidence type="ECO:0000256" key="14">
    <source>
        <dbReference type="PROSITE-ProRule" id="PRU10141"/>
    </source>
</evidence>
<evidence type="ECO:0000256" key="15">
    <source>
        <dbReference type="SAM" id="MobiDB-lite"/>
    </source>
</evidence>
<feature type="region of interest" description="Disordered" evidence="15">
    <location>
        <begin position="914"/>
        <end position="946"/>
    </location>
</feature>
<keyword evidence="9 14" id="KW-0067">ATP-binding</keyword>
<feature type="binding site" evidence="14">
    <location>
        <position position="78"/>
    </location>
    <ligand>
        <name>ATP</name>
        <dbReference type="ChEBI" id="CHEBI:30616"/>
    </ligand>
</feature>
<feature type="region of interest" description="Disordered" evidence="15">
    <location>
        <begin position="855"/>
        <end position="882"/>
    </location>
</feature>
<dbReference type="GO" id="GO:0004674">
    <property type="term" value="F:protein serine/threonine kinase activity"/>
    <property type="evidence" value="ECO:0007669"/>
    <property type="project" value="UniProtKB-KW"/>
</dbReference>
<keyword evidence="4" id="KW-0597">Phosphoprotein</keyword>
<feature type="compositionally biased region" description="Polar residues" evidence="15">
    <location>
        <begin position="1307"/>
        <end position="1336"/>
    </location>
</feature>
<dbReference type="Pfam" id="PF07714">
    <property type="entry name" value="PK_Tyr_Ser-Thr"/>
    <property type="match status" value="1"/>
</dbReference>
<evidence type="ECO:0000256" key="6">
    <source>
        <dbReference type="ARBA" id="ARBA00022692"/>
    </source>
</evidence>
<dbReference type="InterPro" id="IPR017441">
    <property type="entry name" value="Protein_kinase_ATP_BS"/>
</dbReference>
<feature type="domain" description="Protein kinase" evidence="16">
    <location>
        <begin position="47"/>
        <end position="316"/>
    </location>
</feature>
<dbReference type="PRINTS" id="PR00109">
    <property type="entry name" value="TYRKINASE"/>
</dbReference>
<sequence>PAEDTPSMQSPAEVYTLAVPPVALPGPPHLETPPLGSTGPQVVRHSLSYIQEIGNGWFGKVLLSEIYTDPGGAKAVVKELKANASAMEQNDFLQHGDPYRVLVHPNILQCLGQCVEAIPFLLVFEYCELGDLRSYLSQQDWMFRNAELLQLQKMACEIAAGVTHLHKHNFLHSDLALRNCYLTADLTVKVGDYSIGPYRYKEDYIITEDDESAPLRWMAPELVGERHGGVITLDQTKPGNVWALGVTLWELFENAAQPYPHLSDREVLNHVIREQQIKLLKPQLELPYSDRWYEVLQFCWLTPDKRATAEEIHRLLTYLRMQGQKDVEDDFQQRWDSLKPNPVTRQTTVSHSSYPILEQFADDALRAEVDEVLTVTETSRGLSFEYVWEAAKHDHYDSSSGHGRSAMDTTLNYHSMFFPVPSEDIQQEHPFGNPGILPVFDAHKPANGNEYYIQLEEQGESTVEENRGPEVDTVSDRQKFVTLQDVRLDESSTDADFFHHSIDSKDSYLQDSHIWSSSEHDSPYHTNIFSEGDSRQDSHSWNRGFMELPELNGNGFQRVESVEGQAQGTEKCFRNSFLGERHSEVILQDSLEEAEGEGTPDVMRLLNTEKLADNFMFLKEKSLMKEGSGISGKSSGSQQLDFLQPGLTHIPEHSFRMNSWDDDDETIDGINVAEIPIKPVESNMSPAEEELFDFMSPSFVDFLQPLADPKTLVPSNTLVTEDICSNQLPIRELLQQSSNMMDSAFDSTSERAEVPVISSANIHQSPTLLSESATTDPLCMDAKNPSLEDRLRASEDDCVESIGIKEPTDDPLSSPPVYVSEIAVDNGLTSESFTSDDLLSDLVEDDTEAEMDTVLSEHEHDNEHDRSSLLVSGPSMDQISQDSLLEDSVSTTLPTVENSAETPDSLDNSHMLEESVEELNTPAAPHKLQPPYKTADSGYETENLESPEWNSQPIIKDHFSEENGLSLAEEEEEPAAATMLVPPEIIVSEVETQDGEDQQAESIAPGEESFMGGNYRDSAYFSDNESEPEKKFEEAISPTVDISGCVSGGPSVLPEVTEEEHLESSAGSQSPIAREALVDIRVEKAEPQPLEGTSLPVLILTTEEDWEKTSPVSIDGSVDETGTLEFFPDFRTHSHSESSGTSTEDLEKPPLPAVATSTKPFPENIPVHAKLTRTYASEITPKLKEPDMEGRYLGRRDGSDGQEDGGEADEEDDNSDDSDDDMRAYRLHSSSEDSEDDTVHPVPVIVSDDSRARNLKSLLKVTRSAKPSMPSGGSDSDSASRAVSFFDDVTVFLFDQETPTKELGDHSSGSNSQVSEFSSPVPTASYLNRFTNSTESSTDEEGGGFEWDDDFSSPEPSVFLSKAASDLAVSKTMSPSSTASHYFSPPPPGGCTPEPSWSSSNYSRFSISPASIASFSLTHLTDSDTEQGGKWECTNTNKQKRQACALSTSYIVIE</sequence>
<reference evidence="18" key="1">
    <citation type="journal article" date="2018" name="PLoS ONE">
        <title>Chinook salmon (Oncorhynchus tshawytscha) genome and transcriptome.</title>
        <authorList>
            <person name="Christensen K.A."/>
            <person name="Leong J.S."/>
            <person name="Sakhrani D."/>
            <person name="Biagi C.A."/>
            <person name="Minkley D.R."/>
            <person name="Withler R.E."/>
            <person name="Rondeau E.B."/>
            <person name="Koop B.F."/>
            <person name="Devlin R.H."/>
        </authorList>
    </citation>
    <scope>NUCLEOTIDE SEQUENCE [LARGE SCALE GENOMIC DNA]</scope>
</reference>
<dbReference type="GO" id="GO:0016020">
    <property type="term" value="C:membrane"/>
    <property type="evidence" value="ECO:0007669"/>
    <property type="project" value="UniProtKB-SubCell"/>
</dbReference>
<dbReference type="InterPro" id="IPR011009">
    <property type="entry name" value="Kinase-like_dom_sf"/>
</dbReference>
<dbReference type="PANTHER" id="PTHR24417:SF8">
    <property type="entry name" value="SERINE_THREONINE-PROTEIN KINASE LMTK2"/>
    <property type="match status" value="1"/>
</dbReference>
<dbReference type="Gene3D" id="1.10.510.10">
    <property type="entry name" value="Transferase(Phosphotransferase) domain 1"/>
    <property type="match status" value="1"/>
</dbReference>
<proteinExistence type="predicted"/>
<evidence type="ECO:0000256" key="5">
    <source>
        <dbReference type="ARBA" id="ARBA00022679"/>
    </source>
</evidence>
<dbReference type="SUPFAM" id="SSF56112">
    <property type="entry name" value="Protein kinase-like (PK-like)"/>
    <property type="match status" value="1"/>
</dbReference>
<evidence type="ECO:0000256" key="3">
    <source>
        <dbReference type="ARBA" id="ARBA00022527"/>
    </source>
</evidence>
<evidence type="ECO:0000313" key="17">
    <source>
        <dbReference type="Ensembl" id="ENSOTSP00005120048.1"/>
    </source>
</evidence>
<feature type="compositionally biased region" description="Basic and acidic residues" evidence="15">
    <location>
        <begin position="1181"/>
        <end position="1199"/>
    </location>
</feature>
<dbReference type="PANTHER" id="PTHR24417">
    <property type="entry name" value="SERINE/THREONINE-PROTEIN KINASE LMTK1"/>
    <property type="match status" value="1"/>
</dbReference>
<dbReference type="PROSITE" id="PS00109">
    <property type="entry name" value="PROTEIN_KINASE_TYR"/>
    <property type="match status" value="1"/>
</dbReference>
<keyword evidence="8" id="KW-0418">Kinase</keyword>
<evidence type="ECO:0000256" key="12">
    <source>
        <dbReference type="ARBA" id="ARBA00047899"/>
    </source>
</evidence>
<evidence type="ECO:0000256" key="7">
    <source>
        <dbReference type="ARBA" id="ARBA00022741"/>
    </source>
</evidence>
<keyword evidence="7 14" id="KW-0547">Nucleotide-binding</keyword>
<comment type="catalytic activity">
    <reaction evidence="13">
        <text>L-seryl-[protein] + ATP = O-phospho-L-seryl-[protein] + ADP + H(+)</text>
        <dbReference type="Rhea" id="RHEA:17989"/>
        <dbReference type="Rhea" id="RHEA-COMP:9863"/>
        <dbReference type="Rhea" id="RHEA-COMP:11604"/>
        <dbReference type="ChEBI" id="CHEBI:15378"/>
        <dbReference type="ChEBI" id="CHEBI:29999"/>
        <dbReference type="ChEBI" id="CHEBI:30616"/>
        <dbReference type="ChEBI" id="CHEBI:83421"/>
        <dbReference type="ChEBI" id="CHEBI:456216"/>
        <dbReference type="EC" id="2.7.11.1"/>
    </reaction>
</comment>
<evidence type="ECO:0000256" key="2">
    <source>
        <dbReference type="ARBA" id="ARBA00012513"/>
    </source>
</evidence>
<evidence type="ECO:0000313" key="18">
    <source>
        <dbReference type="Proteomes" id="UP000694402"/>
    </source>
</evidence>
<keyword evidence="11" id="KW-0472">Membrane</keyword>
<comment type="subcellular location">
    <subcellularLocation>
        <location evidence="1">Membrane</location>
    </subcellularLocation>
</comment>
<organism evidence="17 18">
    <name type="scientific">Oncorhynchus tshawytscha</name>
    <name type="common">Chinook salmon</name>
    <name type="synonym">Salmo tshawytscha</name>
    <dbReference type="NCBI Taxonomy" id="74940"/>
    <lineage>
        <taxon>Eukaryota</taxon>
        <taxon>Metazoa</taxon>
        <taxon>Chordata</taxon>
        <taxon>Craniata</taxon>
        <taxon>Vertebrata</taxon>
        <taxon>Euteleostomi</taxon>
        <taxon>Actinopterygii</taxon>
        <taxon>Neopterygii</taxon>
        <taxon>Teleostei</taxon>
        <taxon>Protacanthopterygii</taxon>
        <taxon>Salmoniformes</taxon>
        <taxon>Salmonidae</taxon>
        <taxon>Salmoninae</taxon>
        <taxon>Oncorhynchus</taxon>
    </lineage>
</organism>
<dbReference type="FunFam" id="3.30.200.20:FF:000275">
    <property type="entry name" value="Apoptosis associated tyrosine kinase"/>
    <property type="match status" value="1"/>
</dbReference>
<feature type="compositionally biased region" description="Acidic residues" evidence="15">
    <location>
        <begin position="1337"/>
        <end position="1351"/>
    </location>
</feature>
<reference evidence="17" key="2">
    <citation type="submission" date="2025-08" db="UniProtKB">
        <authorList>
            <consortium name="Ensembl"/>
        </authorList>
    </citation>
    <scope>IDENTIFICATION</scope>
</reference>
<evidence type="ECO:0000256" key="13">
    <source>
        <dbReference type="ARBA" id="ARBA00048679"/>
    </source>
</evidence>
<dbReference type="GO" id="GO:0005524">
    <property type="term" value="F:ATP binding"/>
    <property type="evidence" value="ECO:0007669"/>
    <property type="project" value="UniProtKB-UniRule"/>
</dbReference>
<dbReference type="GeneTree" id="ENSGT00940000158475"/>
<keyword evidence="3" id="KW-0723">Serine/threonine-protein kinase</keyword>
<dbReference type="GO" id="GO:0012505">
    <property type="term" value="C:endomembrane system"/>
    <property type="evidence" value="ECO:0007669"/>
    <property type="project" value="UniProtKB-ARBA"/>
</dbReference>
<dbReference type="PROSITE" id="PS00107">
    <property type="entry name" value="PROTEIN_KINASE_ATP"/>
    <property type="match status" value="1"/>
</dbReference>
<keyword evidence="6" id="KW-0812">Transmembrane</keyword>
<gene>
    <name evidence="17" type="primary">LMTK2</name>
</gene>
<keyword evidence="5" id="KW-0808">Transferase</keyword>
<accession>A0AAZ3PV10</accession>
<protein>
    <recommendedName>
        <fullName evidence="2">non-specific serine/threonine protein kinase</fullName>
        <ecNumber evidence="2">2.7.11.1</ecNumber>
    </recommendedName>
</protein>
<dbReference type="InterPro" id="IPR008266">
    <property type="entry name" value="Tyr_kinase_AS"/>
</dbReference>
<reference evidence="17" key="3">
    <citation type="submission" date="2025-09" db="UniProtKB">
        <authorList>
            <consortium name="Ensembl"/>
        </authorList>
    </citation>
    <scope>IDENTIFICATION</scope>
</reference>
<feature type="region of interest" description="Disordered" evidence="15">
    <location>
        <begin position="1374"/>
        <end position="1399"/>
    </location>
</feature>
<evidence type="ECO:0000256" key="4">
    <source>
        <dbReference type="ARBA" id="ARBA00022553"/>
    </source>
</evidence>
<evidence type="ECO:0000256" key="8">
    <source>
        <dbReference type="ARBA" id="ARBA00022777"/>
    </source>
</evidence>
<feature type="compositionally biased region" description="Acidic residues" evidence="15">
    <location>
        <begin position="1200"/>
        <end position="1220"/>
    </location>
</feature>
<dbReference type="GO" id="GO:0005737">
    <property type="term" value="C:cytoplasm"/>
    <property type="evidence" value="ECO:0007669"/>
    <property type="project" value="UniProtKB-ARBA"/>
</dbReference>
<name>A0AAZ3PV10_ONCTS</name>
<dbReference type="PROSITE" id="PS50011">
    <property type="entry name" value="PROTEIN_KINASE_DOM"/>
    <property type="match status" value="1"/>
</dbReference>
<feature type="compositionally biased region" description="Basic and acidic residues" evidence="15">
    <location>
        <begin position="855"/>
        <end position="867"/>
    </location>
</feature>
<evidence type="ECO:0000256" key="11">
    <source>
        <dbReference type="ARBA" id="ARBA00023136"/>
    </source>
</evidence>
<keyword evidence="18" id="KW-1185">Reference proteome</keyword>